<dbReference type="OrthoDB" id="9805103at2"/>
<dbReference type="InterPro" id="IPR000043">
    <property type="entry name" value="Adenosylhomocysteinase-like"/>
</dbReference>
<dbReference type="SMART" id="SM00997">
    <property type="entry name" value="AdoHcyase_NAD"/>
    <property type="match status" value="1"/>
</dbReference>
<dbReference type="EMBL" id="UGPB01000001">
    <property type="protein sequence ID" value="STY28966.1"/>
    <property type="molecule type" value="Genomic_DNA"/>
</dbReference>
<evidence type="ECO:0000256" key="2">
    <source>
        <dbReference type="ARBA" id="ARBA00022857"/>
    </source>
</evidence>
<evidence type="ECO:0000259" key="3">
    <source>
        <dbReference type="SMART" id="SM00997"/>
    </source>
</evidence>
<dbReference type="STRING" id="1122170.GCA_000701265_01876"/>
<proteinExistence type="inferred from homology"/>
<dbReference type="SUPFAM" id="SSF51735">
    <property type="entry name" value="NAD(P)-binding Rossmann-fold domains"/>
    <property type="match status" value="1"/>
</dbReference>
<keyword evidence="2" id="KW-0521">NADP</keyword>
<dbReference type="GO" id="GO:0005829">
    <property type="term" value="C:cytosol"/>
    <property type="evidence" value="ECO:0007669"/>
    <property type="project" value="TreeGrafter"/>
</dbReference>
<reference evidence="4 5" key="1">
    <citation type="submission" date="2018-06" db="EMBL/GenBank/DDBJ databases">
        <authorList>
            <consortium name="Pathogen Informatics"/>
            <person name="Doyle S."/>
        </authorList>
    </citation>
    <scope>NUCLEOTIDE SEQUENCE [LARGE SCALE GENOMIC DNA]</scope>
    <source>
        <strain evidence="4 5">NCTC11532</strain>
    </source>
</reference>
<dbReference type="Proteomes" id="UP000255297">
    <property type="component" value="Unassembled WGS sequence"/>
</dbReference>
<evidence type="ECO:0000256" key="1">
    <source>
        <dbReference type="ARBA" id="ARBA00007122"/>
    </source>
</evidence>
<evidence type="ECO:0000313" key="5">
    <source>
        <dbReference type="Proteomes" id="UP000255297"/>
    </source>
</evidence>
<evidence type="ECO:0000313" key="4">
    <source>
        <dbReference type="EMBL" id="STY28966.1"/>
    </source>
</evidence>
<dbReference type="EC" id="3.3.1.1" evidence="4"/>
<dbReference type="InterPro" id="IPR015878">
    <property type="entry name" value="Ado_hCys_hydrolase_NAD-bd"/>
</dbReference>
<dbReference type="PANTHER" id="PTHR23420">
    <property type="entry name" value="ADENOSYLHOMOCYSTEINASE"/>
    <property type="match status" value="1"/>
</dbReference>
<keyword evidence="5" id="KW-1185">Reference proteome</keyword>
<dbReference type="RefSeq" id="WP_031567398.1">
    <property type="nucleotide sequence ID" value="NZ_CAAAIS010000008.1"/>
</dbReference>
<dbReference type="InterPro" id="IPR036291">
    <property type="entry name" value="NAD(P)-bd_dom_sf"/>
</dbReference>
<name>A0A378LPV1_9GAMM</name>
<keyword evidence="4" id="KW-0378">Hydrolase</keyword>
<organism evidence="4 5">
    <name type="scientific">Legionella wadsworthii</name>
    <dbReference type="NCBI Taxonomy" id="28088"/>
    <lineage>
        <taxon>Bacteria</taxon>
        <taxon>Pseudomonadati</taxon>
        <taxon>Pseudomonadota</taxon>
        <taxon>Gammaproteobacteria</taxon>
        <taxon>Legionellales</taxon>
        <taxon>Legionellaceae</taxon>
        <taxon>Legionella</taxon>
    </lineage>
</organism>
<dbReference type="Pfam" id="PF01488">
    <property type="entry name" value="Shikimate_DH"/>
    <property type="match status" value="1"/>
</dbReference>
<dbReference type="GO" id="GO:0033353">
    <property type="term" value="P:S-adenosylmethionine cycle"/>
    <property type="evidence" value="ECO:0007669"/>
    <property type="project" value="TreeGrafter"/>
</dbReference>
<dbReference type="SUPFAM" id="SSF52283">
    <property type="entry name" value="Formate/glycerate dehydrogenase catalytic domain-like"/>
    <property type="match status" value="1"/>
</dbReference>
<dbReference type="InterPro" id="IPR006151">
    <property type="entry name" value="Shikm_DH/Glu-tRNA_Rdtase"/>
</dbReference>
<protein>
    <submittedName>
        <fullName evidence="4">Adenosylhomocysteinase</fullName>
        <ecNumber evidence="4">3.3.1.1</ecNumber>
    </submittedName>
</protein>
<dbReference type="PANTHER" id="PTHR23420:SF0">
    <property type="entry name" value="ADENOSYLHOMOCYSTEINASE"/>
    <property type="match status" value="1"/>
</dbReference>
<sequence>MQDAFKKIFEIYPKTEAPFMHEQIAEWSVIRPLNGLKVIHHVPVVTNTLLKIACLIEAGADVTVTNPTSFCYPHPRAEAFLYEAKIRYIADPRLLIGENFDIYFDCGAQLYQFLGNPRLGAIELTGSGDHFYRKQKLDFPVISVDRTLTKQLETVFGCAESCHSAIAQITGINPVETTWVVFGFGKIGRGVAYFCKQNAVPVTVVEPNEKQRQMANKLGVKTISPHDFKELERELINANVIVTATGQKNIMDPYPHSWFSGKILANLGVYDEFGTHFSDEEILNHKMPVNFVLEDPTPIKYIDPEFYIHNLAALTLLKEQLFPGVHGITSEIDDGIIQRWCAYHSFPLMTLQKWFT</sequence>
<gene>
    <name evidence="4" type="primary">ahcY</name>
    <name evidence="4" type="ORF">NCTC11532_01143</name>
</gene>
<dbReference type="GO" id="GO:0004013">
    <property type="term" value="F:adenosylhomocysteinase activity"/>
    <property type="evidence" value="ECO:0007669"/>
    <property type="project" value="TreeGrafter"/>
</dbReference>
<accession>A0A378LPV1</accession>
<feature type="domain" description="S-adenosyl-L-homocysteine hydrolase NAD binding" evidence="3">
    <location>
        <begin position="154"/>
        <end position="316"/>
    </location>
</feature>
<dbReference type="Gene3D" id="3.40.50.720">
    <property type="entry name" value="NAD(P)-binding Rossmann-like Domain"/>
    <property type="match status" value="1"/>
</dbReference>
<dbReference type="AlphaFoldDB" id="A0A378LPV1"/>
<comment type="similarity">
    <text evidence="1">Belongs to the adenosylhomocysteinase family.</text>
</comment>